<sequence length="60" mass="6934">MCKESFCIKNTSNQFLFKIDYNSNHFVIKAGREFTKNCIGTLLRPKKWTNPLASPNLVII</sequence>
<organism evidence="1 2">
    <name type="scientific">Ligilactobacillus agilis</name>
    <dbReference type="NCBI Taxonomy" id="1601"/>
    <lineage>
        <taxon>Bacteria</taxon>
        <taxon>Bacillati</taxon>
        <taxon>Bacillota</taxon>
        <taxon>Bacilli</taxon>
        <taxon>Lactobacillales</taxon>
        <taxon>Lactobacillaceae</taxon>
        <taxon>Ligilactobacillus</taxon>
    </lineage>
</organism>
<evidence type="ECO:0000313" key="2">
    <source>
        <dbReference type="Proteomes" id="UP000494160"/>
    </source>
</evidence>
<gene>
    <name evidence="1" type="ORF">SN811_16680</name>
</gene>
<evidence type="ECO:0000313" key="1">
    <source>
        <dbReference type="EMBL" id="GET13168.1"/>
    </source>
</evidence>
<proteinExistence type="predicted"/>
<dbReference type="Proteomes" id="UP000494160">
    <property type="component" value="Unassembled WGS sequence"/>
</dbReference>
<dbReference type="EMBL" id="BLAP01000065">
    <property type="protein sequence ID" value="GET13168.1"/>
    <property type="molecule type" value="Genomic_DNA"/>
</dbReference>
<name>A0A6F9Y6W8_9LACO</name>
<accession>A0A6F9Y6W8</accession>
<reference evidence="1 2" key="1">
    <citation type="submission" date="2019-10" db="EMBL/GenBank/DDBJ databases">
        <title>Lactobacillus agilis SN811 Whole Genome Sequencing Project.</title>
        <authorList>
            <person name="Suzuki S."/>
            <person name="Endo A."/>
            <person name="Maeno S."/>
            <person name="Shiwa Y."/>
            <person name="Matsutani M."/>
            <person name="Kajikawa A."/>
        </authorList>
    </citation>
    <scope>NUCLEOTIDE SEQUENCE [LARGE SCALE GENOMIC DNA]</scope>
    <source>
        <strain evidence="1 2">SN811</strain>
    </source>
</reference>
<comment type="caution">
    <text evidence="1">The sequence shown here is derived from an EMBL/GenBank/DDBJ whole genome shotgun (WGS) entry which is preliminary data.</text>
</comment>
<dbReference type="AlphaFoldDB" id="A0A6F9Y6W8"/>
<protein>
    <submittedName>
        <fullName evidence="1">Uncharacterized protein</fullName>
    </submittedName>
</protein>